<dbReference type="EMBL" id="MCGR01000008">
    <property type="protein sequence ID" value="ORY88733.1"/>
    <property type="molecule type" value="Genomic_DNA"/>
</dbReference>
<keyword evidence="3" id="KW-1185">Reference proteome</keyword>
<evidence type="ECO:0000313" key="2">
    <source>
        <dbReference type="EMBL" id="ORY88733.1"/>
    </source>
</evidence>
<dbReference type="AlphaFoldDB" id="A0A1Y2FXK4"/>
<accession>A0A1Y2FXK4</accession>
<proteinExistence type="predicted"/>
<name>A0A1Y2FXK4_9BASI</name>
<dbReference type="Proteomes" id="UP000193467">
    <property type="component" value="Unassembled WGS sequence"/>
</dbReference>
<organism evidence="2 3">
    <name type="scientific">Leucosporidium creatinivorum</name>
    <dbReference type="NCBI Taxonomy" id="106004"/>
    <lineage>
        <taxon>Eukaryota</taxon>
        <taxon>Fungi</taxon>
        <taxon>Dikarya</taxon>
        <taxon>Basidiomycota</taxon>
        <taxon>Pucciniomycotina</taxon>
        <taxon>Microbotryomycetes</taxon>
        <taxon>Leucosporidiales</taxon>
        <taxon>Leucosporidium</taxon>
    </lineage>
</organism>
<reference evidence="2 3" key="1">
    <citation type="submission" date="2016-07" db="EMBL/GenBank/DDBJ databases">
        <title>Pervasive Adenine N6-methylation of Active Genes in Fungi.</title>
        <authorList>
            <consortium name="DOE Joint Genome Institute"/>
            <person name="Mondo S.J."/>
            <person name="Dannebaum R.O."/>
            <person name="Kuo R.C."/>
            <person name="Labutti K."/>
            <person name="Haridas S."/>
            <person name="Kuo A."/>
            <person name="Salamov A."/>
            <person name="Ahrendt S.R."/>
            <person name="Lipzen A."/>
            <person name="Sullivan W."/>
            <person name="Andreopoulos W.B."/>
            <person name="Clum A."/>
            <person name="Lindquist E."/>
            <person name="Daum C."/>
            <person name="Ramamoorthy G.K."/>
            <person name="Gryganskyi A."/>
            <person name="Culley D."/>
            <person name="Magnuson J.K."/>
            <person name="James T.Y."/>
            <person name="O'Malley M.A."/>
            <person name="Stajich J.E."/>
            <person name="Spatafora J.W."/>
            <person name="Visel A."/>
            <person name="Grigoriev I.V."/>
        </authorList>
    </citation>
    <scope>NUCLEOTIDE SEQUENCE [LARGE SCALE GENOMIC DNA]</scope>
    <source>
        <strain evidence="2 3">62-1032</strain>
    </source>
</reference>
<comment type="caution">
    <text evidence="2">The sequence shown here is derived from an EMBL/GenBank/DDBJ whole genome shotgun (WGS) entry which is preliminary data.</text>
</comment>
<evidence type="ECO:0000313" key="3">
    <source>
        <dbReference type="Proteomes" id="UP000193467"/>
    </source>
</evidence>
<evidence type="ECO:0000256" key="1">
    <source>
        <dbReference type="SAM" id="MobiDB-lite"/>
    </source>
</evidence>
<sequence length="163" mass="19318">MPSFNDPRRGRHDRARSSLHAPANRRQGSLSPMVINPRTFTTTPRTEDELSRLSSAERRITMLSEAVLPRENEEHVDTRELETARWNMEQFFARDDAEESWFRFYNDVHRAQLQLVARVQDVADEDLSLQDRNDARRVIDRILTSHPYLHGFYIRLRTDVDRQ</sequence>
<feature type="region of interest" description="Disordered" evidence="1">
    <location>
        <begin position="1"/>
        <end position="45"/>
    </location>
</feature>
<dbReference type="InParanoid" id="A0A1Y2FXK4"/>
<gene>
    <name evidence="2" type="ORF">BCR35DRAFT_350676</name>
</gene>
<protein>
    <submittedName>
        <fullName evidence="2">Uncharacterized protein</fullName>
    </submittedName>
</protein>